<dbReference type="Pfam" id="PF11707">
    <property type="entry name" value="Npa1"/>
    <property type="match status" value="1"/>
</dbReference>
<keyword evidence="5" id="KW-1185">Reference proteome</keyword>
<name>A0A6J3M1D0_9PEZI</name>
<evidence type="ECO:0000259" key="3">
    <source>
        <dbReference type="Pfam" id="PF16201"/>
    </source>
</evidence>
<dbReference type="GO" id="GO:0000463">
    <property type="term" value="P:maturation of LSU-rRNA from tricistronic rRNA transcript (SSU-rRNA, 5.8S rRNA, LSU-rRNA)"/>
    <property type="evidence" value="ECO:0007669"/>
    <property type="project" value="TreeGrafter"/>
</dbReference>
<feature type="domain" description="URB1 C-terminal" evidence="3">
    <location>
        <begin position="882"/>
        <end position="1082"/>
    </location>
</feature>
<reference evidence="6" key="3">
    <citation type="submission" date="2025-08" db="UniProtKB">
        <authorList>
            <consortium name="RefSeq"/>
        </authorList>
    </citation>
    <scope>IDENTIFICATION</scope>
    <source>
        <strain evidence="6">CBS 342.82</strain>
    </source>
</reference>
<sequence length="1134" mass="127075">MSNKRERSGNDTDRPPKRQRAEHEAPVIEEILFARQLQELLVFSQDGTQALRNGIASFKAFLENILYHKDEENRARQISILREYLDVQKPADISSLDRPFLAQLWQAWSFGGQNHEDYLVSAVASILALLLKTLSTILDLREYGLLLCRTVVQNQHLRLIKRSMDAPKHKEHLISPCLRLLTEVTSFDGGSLAREVYKRREQTFDIATLRRTLAMVKTDVTEEEARRRPSLRTQALRYVLQHLKYLHEGGKVDILKNRGLCSSLFQYIATDPAEVAADLLNTIEQSVLKDSELPRSAKAAILTAQNLERVMEIATRTAEDDTHGISAIAFAWLHSICTTSSYGVLRSHSWYPPGSNTVEVPSNDDAILTRLDEVAPFDGERSFNVRNTTLLTWILALRPHANPKERELFVATLRAAPELVAAYTAEKTLQMEPKLSNTWIGLASVMFEIVQLPVPAYLGNDETWAQLPPSPAIIIENILPRPLTQKVLTRCLNQSSSLISFFAVRILVLAFQKMKIVLSELSAHASDITQRQWTGCRETLIHFFIERCPKMKDVIATFRQIPDDEKHALQREALTKLLRLYYEVTPLQALEEKFEISTVLNAALLRAEAAQLSSETDKTAELRALELEHLLSIAQYSPAIKWFHKGSLRYCPIVTLLRMHRKDTTNPQIRKLITQVLQENGILNAHESPDVEPPANALVASVLHMADGDSTWELLEDCIVRASRKPVKYVDDLEAIGVQKSKKDVTTTEMPSILAAVILEQSPFVAADKSEAAASKASWMRLFLRLLAETGDSGSILQELTKQVGKVIPSKSKDKKVSTGPLSEILPPLHATSETQSQTVRPKTDPQLSFKTPAPESDNHPELFRWAQKDIDLAIEDGDIDALILCLCSQHTDIRRQAHGQIIKARHALQANATFENSSQLGLVLGELSETFEKQHLAHDAPPLPYLTGTFAARAFRAQTQPASDMYPKINRFLIRGPEWRSSRLPGYWFSNTVSGLPEEDDAYWREVRWVLEWLVDGLRTGADFDLLRRAGVFEKAMALARGPGAAANPSVRELVLELLSRAAAVDGGALSLVTRCGVLAWLEMLATTTTTDDAARAEALRAKIVASCDAGKLEDWMANRRRRKPEEEAEAAA</sequence>
<dbReference type="InterPro" id="IPR021714">
    <property type="entry name" value="URB1_N"/>
</dbReference>
<evidence type="ECO:0000313" key="5">
    <source>
        <dbReference type="Proteomes" id="UP000504637"/>
    </source>
</evidence>
<dbReference type="Pfam" id="PF26140">
    <property type="entry name" value="HEAT_URB1"/>
    <property type="match status" value="1"/>
</dbReference>
<protein>
    <recommendedName>
        <fullName evidence="7">Ribosome 60S biogenesis N-terminal-domain-containing protein</fullName>
    </recommendedName>
</protein>
<evidence type="ECO:0008006" key="7">
    <source>
        <dbReference type="Google" id="ProtNLM"/>
    </source>
</evidence>
<gene>
    <name evidence="6" type="ORF">K489DRAFT_411127</name>
</gene>
<reference evidence="6" key="2">
    <citation type="submission" date="2020-04" db="EMBL/GenBank/DDBJ databases">
        <authorList>
            <consortium name="NCBI Genome Project"/>
        </authorList>
    </citation>
    <scope>NUCLEOTIDE SEQUENCE</scope>
    <source>
        <strain evidence="6">CBS 342.82</strain>
    </source>
</reference>
<evidence type="ECO:0000259" key="4">
    <source>
        <dbReference type="Pfam" id="PF26140"/>
    </source>
</evidence>
<dbReference type="AlphaFoldDB" id="A0A6J3M1D0"/>
<dbReference type="Proteomes" id="UP000504637">
    <property type="component" value="Unplaced"/>
</dbReference>
<feature type="region of interest" description="Disordered" evidence="1">
    <location>
        <begin position="1"/>
        <end position="22"/>
    </location>
</feature>
<feature type="domain" description="URB1 N-terminal" evidence="2">
    <location>
        <begin position="101"/>
        <end position="441"/>
    </location>
</feature>
<dbReference type="PANTHER" id="PTHR13500:SF0">
    <property type="entry name" value="NUCLEOLAR PRE-RIBOSOMAL-ASSOCIATED PROTEIN 1"/>
    <property type="match status" value="1"/>
</dbReference>
<dbReference type="GO" id="GO:0000466">
    <property type="term" value="P:maturation of 5.8S rRNA from tricistronic rRNA transcript (SSU-rRNA, 5.8S rRNA, LSU-rRNA)"/>
    <property type="evidence" value="ECO:0007669"/>
    <property type="project" value="TreeGrafter"/>
</dbReference>
<dbReference type="InterPro" id="IPR039844">
    <property type="entry name" value="URB1"/>
</dbReference>
<dbReference type="SUPFAM" id="SSF48371">
    <property type="entry name" value="ARM repeat"/>
    <property type="match status" value="1"/>
</dbReference>
<feature type="compositionally biased region" description="Polar residues" evidence="1">
    <location>
        <begin position="832"/>
        <end position="850"/>
    </location>
</feature>
<dbReference type="GeneID" id="54365575"/>
<evidence type="ECO:0000256" key="1">
    <source>
        <dbReference type="SAM" id="MobiDB-lite"/>
    </source>
</evidence>
<dbReference type="PANTHER" id="PTHR13500">
    <property type="entry name" value="NUCLEOLAR PRERIBOSOMAL-ASSOCIATED PROTEIN 1"/>
    <property type="match status" value="1"/>
</dbReference>
<accession>A0A6J3M1D0</accession>
<evidence type="ECO:0000259" key="2">
    <source>
        <dbReference type="Pfam" id="PF11707"/>
    </source>
</evidence>
<feature type="domain" description="URB1 central HEAT repeat" evidence="4">
    <location>
        <begin position="637"/>
        <end position="817"/>
    </location>
</feature>
<proteinExistence type="predicted"/>
<reference evidence="6" key="1">
    <citation type="submission" date="2020-01" db="EMBL/GenBank/DDBJ databases">
        <authorList>
            <consortium name="DOE Joint Genome Institute"/>
            <person name="Haridas S."/>
            <person name="Albert R."/>
            <person name="Binder M."/>
            <person name="Bloem J."/>
            <person name="Labutti K."/>
            <person name="Salamov A."/>
            <person name="Andreopoulos B."/>
            <person name="Baker S.E."/>
            <person name="Barry K."/>
            <person name="Bills G."/>
            <person name="Bluhm B.H."/>
            <person name="Cannon C."/>
            <person name="Castanera R."/>
            <person name="Culley D.E."/>
            <person name="Daum C."/>
            <person name="Ezra D."/>
            <person name="Gonzalez J.B."/>
            <person name="Henrissat B."/>
            <person name="Kuo A."/>
            <person name="Liang C."/>
            <person name="Lipzen A."/>
            <person name="Lutzoni F."/>
            <person name="Magnuson J."/>
            <person name="Mondo S."/>
            <person name="Nolan M."/>
            <person name="Ohm R."/>
            <person name="Pangilinan J."/>
            <person name="Park H.-J."/>
            <person name="Ramirez L."/>
            <person name="Alfaro M."/>
            <person name="Sun H."/>
            <person name="Tritt A."/>
            <person name="Yoshinaga Y."/>
            <person name="Zwiers L.-H."/>
            <person name="Turgeon B.G."/>
            <person name="Goodwin S.B."/>
            <person name="Spatafora J.W."/>
            <person name="Crous P.W."/>
            <person name="Grigoriev I.V."/>
        </authorList>
    </citation>
    <scope>NUCLEOTIDE SEQUENCE</scope>
    <source>
        <strain evidence="6">CBS 342.82</strain>
    </source>
</reference>
<dbReference type="GO" id="GO:0005730">
    <property type="term" value="C:nucleolus"/>
    <property type="evidence" value="ECO:0007669"/>
    <property type="project" value="TreeGrafter"/>
</dbReference>
<evidence type="ECO:0000313" key="6">
    <source>
        <dbReference type="RefSeq" id="XP_033458729.1"/>
    </source>
</evidence>
<dbReference type="RefSeq" id="XP_033458729.1">
    <property type="nucleotide sequence ID" value="XM_033607776.1"/>
</dbReference>
<dbReference type="OrthoDB" id="72892at2759"/>
<dbReference type="InterPro" id="IPR059018">
    <property type="entry name" value="HEAT_URB1"/>
</dbReference>
<dbReference type="Pfam" id="PF16201">
    <property type="entry name" value="NopRA1"/>
    <property type="match status" value="1"/>
</dbReference>
<dbReference type="InterPro" id="IPR016024">
    <property type="entry name" value="ARM-type_fold"/>
</dbReference>
<organism evidence="6">
    <name type="scientific">Dissoconium aciculare CBS 342.82</name>
    <dbReference type="NCBI Taxonomy" id="1314786"/>
    <lineage>
        <taxon>Eukaryota</taxon>
        <taxon>Fungi</taxon>
        <taxon>Dikarya</taxon>
        <taxon>Ascomycota</taxon>
        <taxon>Pezizomycotina</taxon>
        <taxon>Dothideomycetes</taxon>
        <taxon>Dothideomycetidae</taxon>
        <taxon>Mycosphaerellales</taxon>
        <taxon>Dissoconiaceae</taxon>
        <taxon>Dissoconium</taxon>
    </lineage>
</organism>
<feature type="region of interest" description="Disordered" evidence="1">
    <location>
        <begin position="808"/>
        <end position="861"/>
    </location>
</feature>
<dbReference type="InterPro" id="IPR032436">
    <property type="entry name" value="URB1_C"/>
</dbReference>